<dbReference type="Proteomes" id="UP000499080">
    <property type="component" value="Unassembled WGS sequence"/>
</dbReference>
<keyword evidence="2" id="KW-1185">Reference proteome</keyword>
<reference evidence="1 2" key="1">
    <citation type="journal article" date="2019" name="Sci. Rep.">
        <title>Orb-weaving spider Araneus ventricosus genome elucidates the spidroin gene catalogue.</title>
        <authorList>
            <person name="Kono N."/>
            <person name="Nakamura H."/>
            <person name="Ohtoshi R."/>
            <person name="Moran D.A.P."/>
            <person name="Shinohara A."/>
            <person name="Yoshida Y."/>
            <person name="Fujiwara M."/>
            <person name="Mori M."/>
            <person name="Tomita M."/>
            <person name="Arakawa K."/>
        </authorList>
    </citation>
    <scope>NUCLEOTIDE SEQUENCE [LARGE SCALE GENOMIC DNA]</scope>
</reference>
<evidence type="ECO:0000313" key="2">
    <source>
        <dbReference type="Proteomes" id="UP000499080"/>
    </source>
</evidence>
<sequence length="114" mass="12735">MFLLSQNPNLRSIQCWYIFSKTLTKFKEKLSSFHGIWFQNKIALQNHRGGKENGSGLIFISLFPAHSSYAFDVAAGNQQPFYIKGISGNIETAKCTLSSGEYARSEASLNTQCC</sequence>
<accession>A0A4Y2A1K4</accession>
<evidence type="ECO:0000313" key="1">
    <source>
        <dbReference type="EMBL" id="GBL73427.1"/>
    </source>
</evidence>
<name>A0A4Y2A1K4_ARAVE</name>
<protein>
    <submittedName>
        <fullName evidence="1">Uncharacterized protein</fullName>
    </submittedName>
</protein>
<dbReference type="EMBL" id="BGPR01000003">
    <property type="protein sequence ID" value="GBL73427.1"/>
    <property type="molecule type" value="Genomic_DNA"/>
</dbReference>
<proteinExistence type="predicted"/>
<organism evidence="1 2">
    <name type="scientific">Araneus ventricosus</name>
    <name type="common">Orbweaver spider</name>
    <name type="synonym">Epeira ventricosa</name>
    <dbReference type="NCBI Taxonomy" id="182803"/>
    <lineage>
        <taxon>Eukaryota</taxon>
        <taxon>Metazoa</taxon>
        <taxon>Ecdysozoa</taxon>
        <taxon>Arthropoda</taxon>
        <taxon>Chelicerata</taxon>
        <taxon>Arachnida</taxon>
        <taxon>Araneae</taxon>
        <taxon>Araneomorphae</taxon>
        <taxon>Entelegynae</taxon>
        <taxon>Araneoidea</taxon>
        <taxon>Araneidae</taxon>
        <taxon>Araneus</taxon>
    </lineage>
</organism>
<dbReference type="AlphaFoldDB" id="A0A4Y2A1K4"/>
<comment type="caution">
    <text evidence="1">The sequence shown here is derived from an EMBL/GenBank/DDBJ whole genome shotgun (WGS) entry which is preliminary data.</text>
</comment>
<gene>
    <name evidence="1" type="ORF">AVEN_159434_1</name>
</gene>